<name>A0AAE0I510_9PEZI</name>
<feature type="domain" description="Cell division control protein 73 C-terminal" evidence="6">
    <location>
        <begin position="265"/>
        <end position="435"/>
    </location>
</feature>
<protein>
    <submittedName>
        <fullName evidence="7">RNA pol II accessory factor, Cdc73 family-domain-containing protein</fullName>
    </submittedName>
</protein>
<dbReference type="Pfam" id="PF05179">
    <property type="entry name" value="CDC73_C"/>
    <property type="match status" value="1"/>
</dbReference>
<reference evidence="7" key="1">
    <citation type="journal article" date="2023" name="Mol. Phylogenet. Evol.">
        <title>Genome-scale phylogeny and comparative genomics of the fungal order Sordariales.</title>
        <authorList>
            <person name="Hensen N."/>
            <person name="Bonometti L."/>
            <person name="Westerberg I."/>
            <person name="Brannstrom I.O."/>
            <person name="Guillou S."/>
            <person name="Cros-Aarteil S."/>
            <person name="Calhoun S."/>
            <person name="Haridas S."/>
            <person name="Kuo A."/>
            <person name="Mondo S."/>
            <person name="Pangilinan J."/>
            <person name="Riley R."/>
            <person name="LaButti K."/>
            <person name="Andreopoulos B."/>
            <person name="Lipzen A."/>
            <person name="Chen C."/>
            <person name="Yan M."/>
            <person name="Daum C."/>
            <person name="Ng V."/>
            <person name="Clum A."/>
            <person name="Steindorff A."/>
            <person name="Ohm R.A."/>
            <person name="Martin F."/>
            <person name="Silar P."/>
            <person name="Natvig D.O."/>
            <person name="Lalanne C."/>
            <person name="Gautier V."/>
            <person name="Ament-Velasquez S.L."/>
            <person name="Kruys A."/>
            <person name="Hutchinson M.I."/>
            <person name="Powell A.J."/>
            <person name="Barry K."/>
            <person name="Miller A.N."/>
            <person name="Grigoriev I.V."/>
            <person name="Debuchy R."/>
            <person name="Gladieux P."/>
            <person name="Hiltunen Thoren M."/>
            <person name="Johannesson H."/>
        </authorList>
    </citation>
    <scope>NUCLEOTIDE SEQUENCE</scope>
    <source>
        <strain evidence="7">CBS 118394</strain>
    </source>
</reference>
<keyword evidence="4" id="KW-0539">Nucleus</keyword>
<reference evidence="7" key="2">
    <citation type="submission" date="2023-06" db="EMBL/GenBank/DDBJ databases">
        <authorList>
            <consortium name="Lawrence Berkeley National Laboratory"/>
            <person name="Haridas S."/>
            <person name="Hensen N."/>
            <person name="Bonometti L."/>
            <person name="Westerberg I."/>
            <person name="Brannstrom I.O."/>
            <person name="Guillou S."/>
            <person name="Cros-Aarteil S."/>
            <person name="Calhoun S."/>
            <person name="Kuo A."/>
            <person name="Mondo S."/>
            <person name="Pangilinan J."/>
            <person name="Riley R."/>
            <person name="Labutti K."/>
            <person name="Andreopoulos B."/>
            <person name="Lipzen A."/>
            <person name="Chen C."/>
            <person name="Yanf M."/>
            <person name="Daum C."/>
            <person name="Ng V."/>
            <person name="Clum A."/>
            <person name="Steindorff A."/>
            <person name="Ohm R."/>
            <person name="Martin F."/>
            <person name="Silar P."/>
            <person name="Natvig D."/>
            <person name="Lalanne C."/>
            <person name="Gautier V."/>
            <person name="Ament-Velasquez S.L."/>
            <person name="Kruys A."/>
            <person name="Hutchinson M.I."/>
            <person name="Powell A.J."/>
            <person name="Barry K."/>
            <person name="Miller A.N."/>
            <person name="Grigoriev I.V."/>
            <person name="Debuchy R."/>
            <person name="Gladieux P."/>
            <person name="Thoren M.H."/>
            <person name="Johannesson H."/>
        </authorList>
    </citation>
    <scope>NUCLEOTIDE SEQUENCE</scope>
    <source>
        <strain evidence="7">CBS 118394</strain>
    </source>
</reference>
<dbReference type="InterPro" id="IPR007852">
    <property type="entry name" value="Cdc73/Parafibromin"/>
</dbReference>
<organism evidence="7 8">
    <name type="scientific">Apodospora peruviana</name>
    <dbReference type="NCBI Taxonomy" id="516989"/>
    <lineage>
        <taxon>Eukaryota</taxon>
        <taxon>Fungi</taxon>
        <taxon>Dikarya</taxon>
        <taxon>Ascomycota</taxon>
        <taxon>Pezizomycotina</taxon>
        <taxon>Sordariomycetes</taxon>
        <taxon>Sordariomycetidae</taxon>
        <taxon>Sordariales</taxon>
        <taxon>Lasiosphaeriaceae</taxon>
        <taxon>Apodospora</taxon>
    </lineage>
</organism>
<dbReference type="PANTHER" id="PTHR12466">
    <property type="entry name" value="CDC73 DOMAIN PROTEIN"/>
    <property type="match status" value="1"/>
</dbReference>
<keyword evidence="8" id="KW-1185">Reference proteome</keyword>
<evidence type="ECO:0000313" key="7">
    <source>
        <dbReference type="EMBL" id="KAK3318510.1"/>
    </source>
</evidence>
<evidence type="ECO:0000259" key="6">
    <source>
        <dbReference type="Pfam" id="PF05179"/>
    </source>
</evidence>
<comment type="similarity">
    <text evidence="2">Belongs to the CDC73 family.</text>
</comment>
<dbReference type="AlphaFoldDB" id="A0AAE0I510"/>
<dbReference type="Gene3D" id="3.40.50.11990">
    <property type="entry name" value="RNA polymerase II accessory factor, Cdc73 C-terminal domain"/>
    <property type="match status" value="1"/>
</dbReference>
<evidence type="ECO:0000256" key="3">
    <source>
        <dbReference type="ARBA" id="ARBA00023163"/>
    </source>
</evidence>
<comment type="caution">
    <text evidence="7">The sequence shown here is derived from an EMBL/GenBank/DDBJ whole genome shotgun (WGS) entry which is preliminary data.</text>
</comment>
<dbReference type="Proteomes" id="UP001283341">
    <property type="component" value="Unassembled WGS sequence"/>
</dbReference>
<dbReference type="GO" id="GO:0032968">
    <property type="term" value="P:positive regulation of transcription elongation by RNA polymerase II"/>
    <property type="evidence" value="ECO:0007669"/>
    <property type="project" value="TreeGrafter"/>
</dbReference>
<dbReference type="GO" id="GO:0006368">
    <property type="term" value="P:transcription elongation by RNA polymerase II"/>
    <property type="evidence" value="ECO:0007669"/>
    <property type="project" value="InterPro"/>
</dbReference>
<dbReference type="PANTHER" id="PTHR12466:SF8">
    <property type="entry name" value="PARAFIBROMIN"/>
    <property type="match status" value="1"/>
</dbReference>
<comment type="subcellular location">
    <subcellularLocation>
        <location evidence="1">Nucleus</location>
    </subcellularLocation>
</comment>
<accession>A0AAE0I510</accession>
<dbReference type="GO" id="GO:0000993">
    <property type="term" value="F:RNA polymerase II complex binding"/>
    <property type="evidence" value="ECO:0007669"/>
    <property type="project" value="TreeGrafter"/>
</dbReference>
<dbReference type="InterPro" id="IPR038103">
    <property type="entry name" value="CDC73_C_sf"/>
</dbReference>
<evidence type="ECO:0000256" key="2">
    <source>
        <dbReference type="ARBA" id="ARBA00010427"/>
    </source>
</evidence>
<feature type="region of interest" description="Disordered" evidence="5">
    <location>
        <begin position="400"/>
        <end position="421"/>
    </location>
</feature>
<dbReference type="EMBL" id="JAUEDM010000004">
    <property type="protein sequence ID" value="KAK3318510.1"/>
    <property type="molecule type" value="Genomic_DNA"/>
</dbReference>
<evidence type="ECO:0000256" key="1">
    <source>
        <dbReference type="ARBA" id="ARBA00004123"/>
    </source>
</evidence>
<evidence type="ECO:0000256" key="4">
    <source>
        <dbReference type="ARBA" id="ARBA00023242"/>
    </source>
</evidence>
<dbReference type="InterPro" id="IPR031336">
    <property type="entry name" value="CDC73_C"/>
</dbReference>
<keyword evidence="3" id="KW-0804">Transcription</keyword>
<gene>
    <name evidence="7" type="ORF">B0H66DRAFT_240952</name>
</gene>
<sequence length="452" mass="49201">MATPTTQLDPLLLLRQSIGSGSAIIPTTSADVSSETLPAEAPLSQATHLLFTSPTRVAIPIDTPTRFVSAKEKVVDLRSCYFAWLNREVAIPEYNADTAKLNDELRQHGVTGSGGGDGDDGDAVYMFAFVERLELFTWLEGASEESDFIKKLPGEKDGLGGAGAAGGVQSGAAAPMTKAAASKADGAVVSQARAGRGTLDPRLLQIYSGERRVGDRNSVLRGVKPIDFSHVRKLAAPFMSRKPSPAATSIANNPALALNQKPQRRPDPIVLLSPSASALLRLSNVKSFLEGGRYTPPDHNSAVSMLHISRLMKDIDPNRPMRFILVESSEQFKPEYWNRVVAVFTTGQAWQFKKFPWTDPNELFRHVLGIYLGWRDEPLPEVIRSFGHRVLACQIGKHTGGGAGGAQSVPAANSQADNSRYRDREVMETMWKAIEVNMRTKGWRKDAAPDKI</sequence>
<dbReference type="GO" id="GO:0016593">
    <property type="term" value="C:Cdc73/Paf1 complex"/>
    <property type="evidence" value="ECO:0007669"/>
    <property type="project" value="InterPro"/>
</dbReference>
<dbReference type="FunFam" id="3.40.50.11990:FF:000003">
    <property type="entry name" value="Pol II transcription elongation factor subunit Cdc73"/>
    <property type="match status" value="1"/>
</dbReference>
<evidence type="ECO:0000256" key="5">
    <source>
        <dbReference type="SAM" id="MobiDB-lite"/>
    </source>
</evidence>
<proteinExistence type="inferred from homology"/>
<evidence type="ECO:0000313" key="8">
    <source>
        <dbReference type="Proteomes" id="UP001283341"/>
    </source>
</evidence>